<dbReference type="GO" id="GO:0030791">
    <property type="term" value="F:arsenite methyltransferase activity"/>
    <property type="evidence" value="ECO:0007669"/>
    <property type="project" value="UniProtKB-EC"/>
</dbReference>
<keyword evidence="11" id="KW-1185">Reference proteome</keyword>
<dbReference type="EC" id="2.1.1.137" evidence="4"/>
<keyword evidence="10" id="KW-0489">Methyltransferase</keyword>
<dbReference type="KEGG" id="cbae:COR50_18735"/>
<evidence type="ECO:0000256" key="1">
    <source>
        <dbReference type="ARBA" id="ARBA00022679"/>
    </source>
</evidence>
<evidence type="ECO:0000256" key="6">
    <source>
        <dbReference type="ARBA" id="ARBA00047941"/>
    </source>
</evidence>
<evidence type="ECO:0000256" key="5">
    <source>
        <dbReference type="ARBA" id="ARBA00034545"/>
    </source>
</evidence>
<evidence type="ECO:0000313" key="11">
    <source>
        <dbReference type="Proteomes" id="UP000220133"/>
    </source>
</evidence>
<dbReference type="InterPro" id="IPR029063">
    <property type="entry name" value="SAM-dependent_MTases_sf"/>
</dbReference>
<dbReference type="GO" id="GO:0032259">
    <property type="term" value="P:methylation"/>
    <property type="evidence" value="ECO:0007669"/>
    <property type="project" value="UniProtKB-KW"/>
</dbReference>
<evidence type="ECO:0000259" key="9">
    <source>
        <dbReference type="Pfam" id="PF13847"/>
    </source>
</evidence>
<comment type="catalytic activity">
    <reaction evidence="7">
        <text>arsenic triglutathione + 2 [thioredoxin]-dithiol + 2 S-adenosyl-L-methionine + H2O = dimethylarsinous acid + 2 [thioredoxin]-disulfide + 3 glutathione + 2 S-adenosyl-L-homocysteine + 2 H(+)</text>
        <dbReference type="Rhea" id="RHEA:69464"/>
        <dbReference type="Rhea" id="RHEA-COMP:10698"/>
        <dbReference type="Rhea" id="RHEA-COMP:10700"/>
        <dbReference type="ChEBI" id="CHEBI:15377"/>
        <dbReference type="ChEBI" id="CHEBI:15378"/>
        <dbReference type="ChEBI" id="CHEBI:23808"/>
        <dbReference type="ChEBI" id="CHEBI:29950"/>
        <dbReference type="ChEBI" id="CHEBI:50058"/>
        <dbReference type="ChEBI" id="CHEBI:57856"/>
        <dbReference type="ChEBI" id="CHEBI:57925"/>
        <dbReference type="ChEBI" id="CHEBI:59789"/>
        <dbReference type="ChEBI" id="CHEBI:183640"/>
        <dbReference type="EC" id="2.1.1.137"/>
    </reaction>
</comment>
<dbReference type="Gene3D" id="3.40.50.150">
    <property type="entry name" value="Vaccinia Virus protein VP39"/>
    <property type="match status" value="1"/>
</dbReference>
<proteinExistence type="inferred from homology"/>
<comment type="catalytic activity">
    <reaction evidence="8">
        <text>arsenic triglutathione + 3 [thioredoxin]-dithiol + 3 S-adenosyl-L-methionine = trimethylarsine + 3 [thioredoxin]-disulfide + 3 glutathione + 3 S-adenosyl-L-homocysteine + 3 H(+)</text>
        <dbReference type="Rhea" id="RHEA:69432"/>
        <dbReference type="Rhea" id="RHEA-COMP:10698"/>
        <dbReference type="Rhea" id="RHEA-COMP:10700"/>
        <dbReference type="ChEBI" id="CHEBI:15378"/>
        <dbReference type="ChEBI" id="CHEBI:27130"/>
        <dbReference type="ChEBI" id="CHEBI:29950"/>
        <dbReference type="ChEBI" id="CHEBI:50058"/>
        <dbReference type="ChEBI" id="CHEBI:57856"/>
        <dbReference type="ChEBI" id="CHEBI:57925"/>
        <dbReference type="ChEBI" id="CHEBI:59789"/>
        <dbReference type="ChEBI" id="CHEBI:183640"/>
        <dbReference type="EC" id="2.1.1.137"/>
    </reaction>
</comment>
<evidence type="ECO:0000256" key="7">
    <source>
        <dbReference type="ARBA" id="ARBA00047943"/>
    </source>
</evidence>
<name>A0A291QYQ7_9BACT</name>
<dbReference type="SUPFAM" id="SSF53335">
    <property type="entry name" value="S-adenosyl-L-methionine-dependent methyltransferases"/>
    <property type="match status" value="1"/>
</dbReference>
<dbReference type="EMBL" id="CP023777">
    <property type="protein sequence ID" value="ATL49041.1"/>
    <property type="molecule type" value="Genomic_DNA"/>
</dbReference>
<keyword evidence="2" id="KW-0949">S-adenosyl-L-methionine</keyword>
<evidence type="ECO:0000256" key="2">
    <source>
        <dbReference type="ARBA" id="ARBA00022691"/>
    </source>
</evidence>
<dbReference type="NCBIfam" id="NF008823">
    <property type="entry name" value="PRK11873.1"/>
    <property type="match status" value="1"/>
</dbReference>
<dbReference type="PANTHER" id="PTHR43675">
    <property type="entry name" value="ARSENITE METHYLTRANSFERASE"/>
    <property type="match status" value="1"/>
</dbReference>
<evidence type="ECO:0000256" key="3">
    <source>
        <dbReference type="ARBA" id="ARBA00034487"/>
    </source>
</evidence>
<feature type="domain" description="Methyltransferase" evidence="9">
    <location>
        <begin position="73"/>
        <end position="220"/>
    </location>
</feature>
<evidence type="ECO:0000256" key="4">
    <source>
        <dbReference type="ARBA" id="ARBA00034521"/>
    </source>
</evidence>
<evidence type="ECO:0000256" key="8">
    <source>
        <dbReference type="ARBA" id="ARBA00048428"/>
    </source>
</evidence>
<dbReference type="PANTHER" id="PTHR43675:SF8">
    <property type="entry name" value="ARSENITE METHYLTRANSFERASE"/>
    <property type="match status" value="1"/>
</dbReference>
<dbReference type="RefSeq" id="WP_098195409.1">
    <property type="nucleotide sequence ID" value="NZ_CP023777.1"/>
</dbReference>
<gene>
    <name evidence="10" type="ORF">COR50_18735</name>
</gene>
<keyword evidence="1 10" id="KW-0808">Transferase</keyword>
<comment type="similarity">
    <text evidence="3">Belongs to the methyltransferase superfamily. Arsenite methyltransferase family.</text>
</comment>
<sequence length="281" mass="30079">MSTDQEIKDMVKQKYSEIALQDKTENQSSCCGSGCCSTEVYNIMSDDYTALNGYNADADLGLGCGLPTEFAKIKSGDTVIDLGSGAGNDCFIARHETGESGKVIGIDFTPAMIEKARQNTAVRGFNNVEFRLGDIEKMPVTSNACDVVVSNCVLNLVPNKNNVFKEIFRVLKPGGHFSISDVVLDGNLPGGIQQAAEMYAGCVSGAIQKQRYLELIAENGFSNIKIQKEKTIVIPDDILSGYLSSEEIHSFKNTGTGIYSITVYAEKPATGAACCAPGCCD</sequence>
<dbReference type="InterPro" id="IPR025714">
    <property type="entry name" value="Methyltranfer_dom"/>
</dbReference>
<dbReference type="OrthoDB" id="9770553at2"/>
<accession>A0A291QYQ7</accession>
<organism evidence="10 11">
    <name type="scientific">Chitinophaga caeni</name>
    <dbReference type="NCBI Taxonomy" id="2029983"/>
    <lineage>
        <taxon>Bacteria</taxon>
        <taxon>Pseudomonadati</taxon>
        <taxon>Bacteroidota</taxon>
        <taxon>Chitinophagia</taxon>
        <taxon>Chitinophagales</taxon>
        <taxon>Chitinophagaceae</taxon>
        <taxon>Chitinophaga</taxon>
    </lineage>
</organism>
<dbReference type="AlphaFoldDB" id="A0A291QYQ7"/>
<comment type="catalytic activity">
    <reaction evidence="6">
        <text>arsenic triglutathione + [thioredoxin]-dithiol + S-adenosyl-L-methionine + 2 H2O = methylarsonous acid + [thioredoxin]-disulfide + 3 glutathione + S-adenosyl-L-homocysteine + H(+)</text>
        <dbReference type="Rhea" id="RHEA:69460"/>
        <dbReference type="Rhea" id="RHEA-COMP:10698"/>
        <dbReference type="Rhea" id="RHEA-COMP:10700"/>
        <dbReference type="ChEBI" id="CHEBI:15377"/>
        <dbReference type="ChEBI" id="CHEBI:15378"/>
        <dbReference type="ChEBI" id="CHEBI:17826"/>
        <dbReference type="ChEBI" id="CHEBI:29950"/>
        <dbReference type="ChEBI" id="CHEBI:50058"/>
        <dbReference type="ChEBI" id="CHEBI:57856"/>
        <dbReference type="ChEBI" id="CHEBI:57925"/>
        <dbReference type="ChEBI" id="CHEBI:59789"/>
        <dbReference type="ChEBI" id="CHEBI:183640"/>
        <dbReference type="EC" id="2.1.1.137"/>
    </reaction>
</comment>
<reference evidence="10 11" key="1">
    <citation type="submission" date="2017-10" db="EMBL/GenBank/DDBJ databases">
        <title>Paenichitinophaga pekingensis gen. nov., sp. nov., isolated from activated sludge.</title>
        <authorList>
            <person name="Jin D."/>
            <person name="Kong X."/>
            <person name="Deng Y."/>
            <person name="Bai Z."/>
        </authorList>
    </citation>
    <scope>NUCLEOTIDE SEQUENCE [LARGE SCALE GENOMIC DNA]</scope>
    <source>
        <strain evidence="10 11">13</strain>
    </source>
</reference>
<protein>
    <recommendedName>
        <fullName evidence="5">Arsenite methyltransferase</fullName>
        <ecNumber evidence="4">2.1.1.137</ecNumber>
    </recommendedName>
</protein>
<dbReference type="InterPro" id="IPR026669">
    <property type="entry name" value="Arsenite_MeTrfase-like"/>
</dbReference>
<evidence type="ECO:0000313" key="10">
    <source>
        <dbReference type="EMBL" id="ATL49041.1"/>
    </source>
</evidence>
<dbReference type="Pfam" id="PF13847">
    <property type="entry name" value="Methyltransf_31"/>
    <property type="match status" value="1"/>
</dbReference>
<dbReference type="CDD" id="cd02440">
    <property type="entry name" value="AdoMet_MTases"/>
    <property type="match status" value="1"/>
</dbReference>
<dbReference type="Proteomes" id="UP000220133">
    <property type="component" value="Chromosome"/>
</dbReference>